<feature type="region of interest" description="Disordered" evidence="2">
    <location>
        <begin position="581"/>
        <end position="601"/>
    </location>
</feature>
<evidence type="ECO:0000256" key="2">
    <source>
        <dbReference type="SAM" id="MobiDB-lite"/>
    </source>
</evidence>
<comment type="caution">
    <text evidence="4">The sequence shown here is derived from an EMBL/GenBank/DDBJ whole genome shotgun (WGS) entry which is preliminary data.</text>
</comment>
<dbReference type="EMBL" id="VSSQ01004439">
    <property type="protein sequence ID" value="MPM25206.1"/>
    <property type="molecule type" value="Genomic_DNA"/>
</dbReference>
<feature type="coiled-coil region" evidence="1">
    <location>
        <begin position="392"/>
        <end position="419"/>
    </location>
</feature>
<evidence type="ECO:0000256" key="1">
    <source>
        <dbReference type="SAM" id="Coils"/>
    </source>
</evidence>
<evidence type="ECO:0000313" key="4">
    <source>
        <dbReference type="EMBL" id="MPM25206.1"/>
    </source>
</evidence>
<dbReference type="InterPro" id="IPR038729">
    <property type="entry name" value="Rad50/SbcC_AAA"/>
</dbReference>
<evidence type="ECO:0000259" key="3">
    <source>
        <dbReference type="Pfam" id="PF13476"/>
    </source>
</evidence>
<protein>
    <recommendedName>
        <fullName evidence="3">Rad50/SbcC-type AAA domain-containing protein</fullName>
    </recommendedName>
</protein>
<sequence length="601" mass="70026">MFKIIELTLYGEQEGQVFTYSFTDGINYFKGKNDSGKTEFYTFIDYMFGANLNLADYDWYRGSLNHAELIFLYNNHCFVVTRYLSNSNKNYFRYFDEKDGEEIRLDEYRAKLNIVFANNIDVLKELRVFVEEDIGYRTFTVFNFLGENRQGVLNDFFDKCSRIEYSIKLPSLLNYIFNRNIARINELKKREEALKSSLEKLEEISSQNDNIRARVNHQLKIIGINKVFSGTNANGLLHEISAFQTSIEKTESAVKTQPITELEAVFTSLDEQIKKQKNAEYDHKRFIEDETKQKSLLDRLHKIVETNSEYAYLVGPIESLTVDLDKSISFNKYLIQENTINELKKQREKIRQQILSNKSRFTIYSSTEKAQAIILIKEYLGYYNEDFDNSNISEIKKELKEIREEIRRLQNENDKKKINTLSDDVTRLYKASVGVSDLAEYDFRKSGFQITYSKNGNILQPQISDEDEDRQDQLKNYYTGSMARHTLIQLCGYLGFLRMLIQDDKYPLIPLLVIDHVSKPFDEKNAKAIGAVLHEAYNDISKSELQIFLFDDELASDLGITPDLNTDLISEGKSGFNPFYYVPPKDEGESSSNKTEEDFEQ</sequence>
<keyword evidence="1" id="KW-0175">Coiled coil</keyword>
<dbReference type="Pfam" id="PF13476">
    <property type="entry name" value="AAA_23"/>
    <property type="match status" value="1"/>
</dbReference>
<gene>
    <name evidence="4" type="ORF">SDC9_71696</name>
</gene>
<proteinExistence type="predicted"/>
<feature type="coiled-coil region" evidence="1">
    <location>
        <begin position="184"/>
        <end position="214"/>
    </location>
</feature>
<feature type="coiled-coil region" evidence="1">
    <location>
        <begin position="333"/>
        <end position="360"/>
    </location>
</feature>
<dbReference type="AlphaFoldDB" id="A0A644Y9G5"/>
<accession>A0A644Y9G5</accession>
<organism evidence="4">
    <name type="scientific">bioreactor metagenome</name>
    <dbReference type="NCBI Taxonomy" id="1076179"/>
    <lineage>
        <taxon>unclassified sequences</taxon>
        <taxon>metagenomes</taxon>
        <taxon>ecological metagenomes</taxon>
    </lineage>
</organism>
<reference evidence="4" key="1">
    <citation type="submission" date="2019-08" db="EMBL/GenBank/DDBJ databases">
        <authorList>
            <person name="Kucharzyk K."/>
            <person name="Murdoch R.W."/>
            <person name="Higgins S."/>
            <person name="Loffler F."/>
        </authorList>
    </citation>
    <scope>NUCLEOTIDE SEQUENCE</scope>
</reference>
<feature type="domain" description="Rad50/SbcC-type AAA" evidence="3">
    <location>
        <begin position="20"/>
        <end position="211"/>
    </location>
</feature>
<name>A0A644Y9G5_9ZZZZ</name>
<dbReference type="InterPro" id="IPR027417">
    <property type="entry name" value="P-loop_NTPase"/>
</dbReference>
<dbReference type="Gene3D" id="3.40.50.300">
    <property type="entry name" value="P-loop containing nucleotide triphosphate hydrolases"/>
    <property type="match status" value="1"/>
</dbReference>